<dbReference type="PANTHER" id="PTHR43532">
    <property type="entry name" value="GLUCOSE-1-PHOSPHATE THYMIDYLYLTRANSFERASE"/>
    <property type="match status" value="1"/>
</dbReference>
<evidence type="ECO:0000256" key="6">
    <source>
        <dbReference type="ARBA" id="ARBA00022679"/>
    </source>
</evidence>
<dbReference type="SUPFAM" id="SSF53448">
    <property type="entry name" value="Nucleotide-diphospho-sugar transferases"/>
    <property type="match status" value="1"/>
</dbReference>
<keyword evidence="7 11" id="KW-0548">Nucleotidyltransferase</keyword>
<evidence type="ECO:0000256" key="10">
    <source>
        <dbReference type="ARBA" id="ARBA00049336"/>
    </source>
</evidence>
<dbReference type="Proteomes" id="UP000829384">
    <property type="component" value="Unassembled WGS sequence"/>
</dbReference>
<comment type="function">
    <text evidence="11">Catalyzes the formation of dTDP-glucose, from dTTP and glucose 1-phosphate, as well as its pyrophosphorolysis.</text>
</comment>
<dbReference type="NCBIfam" id="TIGR01207">
    <property type="entry name" value="rmlA"/>
    <property type="match status" value="1"/>
</dbReference>
<dbReference type="PANTHER" id="PTHR43532:SF1">
    <property type="entry name" value="GLUCOSE-1-PHOSPHATE THYMIDYLYLTRANSFERASE 1"/>
    <property type="match status" value="1"/>
</dbReference>
<dbReference type="InterPro" id="IPR005907">
    <property type="entry name" value="G1P_thy_trans_s"/>
</dbReference>
<evidence type="ECO:0000313" key="14">
    <source>
        <dbReference type="Proteomes" id="UP000829384"/>
    </source>
</evidence>
<evidence type="ECO:0000256" key="4">
    <source>
        <dbReference type="ARBA" id="ARBA00010480"/>
    </source>
</evidence>
<evidence type="ECO:0000256" key="5">
    <source>
        <dbReference type="ARBA" id="ARBA00012461"/>
    </source>
</evidence>
<name>A0ABS9QQB3_9GAMM</name>
<evidence type="ECO:0000256" key="11">
    <source>
        <dbReference type="RuleBase" id="RU003706"/>
    </source>
</evidence>
<dbReference type="Pfam" id="PF00483">
    <property type="entry name" value="NTP_transferase"/>
    <property type="match status" value="1"/>
</dbReference>
<protein>
    <recommendedName>
        <fullName evidence="5 11">Glucose-1-phosphate thymidylyltransferase</fullName>
        <ecNumber evidence="5 11">2.7.7.24</ecNumber>
    </recommendedName>
</protein>
<organism evidence="13 14">
    <name type="scientific">Shewanella cutis</name>
    <dbReference type="NCBI Taxonomy" id="2766780"/>
    <lineage>
        <taxon>Bacteria</taxon>
        <taxon>Pseudomonadati</taxon>
        <taxon>Pseudomonadota</taxon>
        <taxon>Gammaproteobacteria</taxon>
        <taxon>Alteromonadales</taxon>
        <taxon>Shewanellaceae</taxon>
        <taxon>Shewanella</taxon>
    </lineage>
</organism>
<dbReference type="Gene3D" id="3.90.550.10">
    <property type="entry name" value="Spore Coat Polysaccharide Biosynthesis Protein SpsA, Chain A"/>
    <property type="match status" value="1"/>
</dbReference>
<comment type="similarity">
    <text evidence="4 11">Belongs to the glucose-1-phosphate thymidylyltransferase family.</text>
</comment>
<gene>
    <name evidence="13" type="primary">rfbA</name>
    <name evidence="13" type="ORF">H9J30_01145</name>
</gene>
<dbReference type="EC" id="2.7.7.24" evidence="5 11"/>
<reference evidence="13 14" key="1">
    <citation type="submission" date="2020-08" db="EMBL/GenBank/DDBJ databases">
        <title>Whole genome sequence of Shewanella sp strain PS-2.</title>
        <authorList>
            <person name="Das S.K."/>
        </authorList>
    </citation>
    <scope>NUCLEOTIDE SEQUENCE [LARGE SCALE GENOMIC DNA]</scope>
    <source>
        <strain evidence="13 14">PS-2</strain>
    </source>
</reference>
<keyword evidence="14" id="KW-1185">Reference proteome</keyword>
<sequence>MRKGILLAGGTGSRLYPMTQVVCKQLLPIYDKPMIYYPLVTLMQTGIRDILIICTPNDLPLFKALLGDGRCWGIRLEYAVQPSPKGLAEALIIAAPFLAGHSCALILGDNLFYGQQLSTNLRNATQLDVGATVFGYHVANPNAYGVVEFDGNGKAISIEEKPIAARSSYAIPGLYFFDHRASMLAKNVVPSSRGELEIVDVINQYLQLGELQVEIMGRGTAWLDTGTPDAMAEATQFIAAIEKRQGLKVNCPEEVAFHSDWIDAAQLAALAQPLVKSGYGEYLLGLLNKQVFNEVH</sequence>
<comment type="pathway">
    <text evidence="3">Bacterial outer membrane biogenesis; LPS O-antigen biosynthesis.</text>
</comment>
<keyword evidence="9 11" id="KW-0460">Magnesium</keyword>
<evidence type="ECO:0000259" key="12">
    <source>
        <dbReference type="Pfam" id="PF00483"/>
    </source>
</evidence>
<feature type="domain" description="Nucleotidyl transferase" evidence="12">
    <location>
        <begin position="3"/>
        <end position="239"/>
    </location>
</feature>
<dbReference type="CDD" id="cd02538">
    <property type="entry name" value="G1P_TT_short"/>
    <property type="match status" value="1"/>
</dbReference>
<proteinExistence type="inferred from homology"/>
<dbReference type="RefSeq" id="WP_240129332.1">
    <property type="nucleotide sequence ID" value="NZ_JACSDI010000001.1"/>
</dbReference>
<evidence type="ECO:0000256" key="8">
    <source>
        <dbReference type="ARBA" id="ARBA00022723"/>
    </source>
</evidence>
<comment type="caution">
    <text evidence="13">The sequence shown here is derived from an EMBL/GenBank/DDBJ whole genome shotgun (WGS) entry which is preliminary data.</text>
</comment>
<comment type="cofactor">
    <cofactor evidence="1">
        <name>Mg(2+)</name>
        <dbReference type="ChEBI" id="CHEBI:18420"/>
    </cofactor>
</comment>
<evidence type="ECO:0000256" key="2">
    <source>
        <dbReference type="ARBA" id="ARBA00004781"/>
    </source>
</evidence>
<evidence type="ECO:0000256" key="1">
    <source>
        <dbReference type="ARBA" id="ARBA00001946"/>
    </source>
</evidence>
<evidence type="ECO:0000256" key="3">
    <source>
        <dbReference type="ARBA" id="ARBA00005125"/>
    </source>
</evidence>
<evidence type="ECO:0000256" key="7">
    <source>
        <dbReference type="ARBA" id="ARBA00022695"/>
    </source>
</evidence>
<accession>A0ABS9QQB3</accession>
<evidence type="ECO:0000256" key="9">
    <source>
        <dbReference type="ARBA" id="ARBA00022842"/>
    </source>
</evidence>
<dbReference type="GO" id="GO:0008879">
    <property type="term" value="F:glucose-1-phosphate thymidylyltransferase activity"/>
    <property type="evidence" value="ECO:0007669"/>
    <property type="project" value="UniProtKB-EC"/>
</dbReference>
<keyword evidence="8 11" id="KW-0479">Metal-binding</keyword>
<comment type="pathway">
    <text evidence="2">Carbohydrate biosynthesis; dTDP-L-rhamnose biosynthesis.</text>
</comment>
<comment type="catalytic activity">
    <reaction evidence="10 11">
        <text>dTTP + alpha-D-glucose 1-phosphate + H(+) = dTDP-alpha-D-glucose + diphosphate</text>
        <dbReference type="Rhea" id="RHEA:15225"/>
        <dbReference type="ChEBI" id="CHEBI:15378"/>
        <dbReference type="ChEBI" id="CHEBI:33019"/>
        <dbReference type="ChEBI" id="CHEBI:37568"/>
        <dbReference type="ChEBI" id="CHEBI:57477"/>
        <dbReference type="ChEBI" id="CHEBI:58601"/>
        <dbReference type="EC" id="2.7.7.24"/>
    </reaction>
</comment>
<dbReference type="EMBL" id="JACSDI010000001">
    <property type="protein sequence ID" value="MCG9962538.1"/>
    <property type="molecule type" value="Genomic_DNA"/>
</dbReference>
<keyword evidence="6 11" id="KW-0808">Transferase</keyword>
<dbReference type="InterPro" id="IPR029044">
    <property type="entry name" value="Nucleotide-diphossugar_trans"/>
</dbReference>
<evidence type="ECO:0000313" key="13">
    <source>
        <dbReference type="EMBL" id="MCG9962538.1"/>
    </source>
</evidence>
<dbReference type="InterPro" id="IPR005835">
    <property type="entry name" value="NTP_transferase_dom"/>
</dbReference>